<dbReference type="EMBL" id="CP021434">
    <property type="protein sequence ID" value="ARU61751.1"/>
    <property type="molecule type" value="Genomic_DNA"/>
</dbReference>
<dbReference type="AlphaFoldDB" id="A0A1Y0IMK4"/>
<dbReference type="SUPFAM" id="SSF55154">
    <property type="entry name" value="CYTH-like phosphatases"/>
    <property type="match status" value="1"/>
</dbReference>
<dbReference type="Proteomes" id="UP000195437">
    <property type="component" value="Chromosome"/>
</dbReference>
<feature type="domain" description="CYTH" evidence="1">
    <location>
        <begin position="2"/>
        <end position="198"/>
    </location>
</feature>
<dbReference type="Gene3D" id="2.40.320.10">
    <property type="entry name" value="Hypothetical Protein Pfu-838710-001"/>
    <property type="match status" value="1"/>
</dbReference>
<proteinExistence type="predicted"/>
<dbReference type="PANTHER" id="PTHR39569:SF1">
    <property type="entry name" value="INORGANIC TRIPHOSPHATASE"/>
    <property type="match status" value="1"/>
</dbReference>
<dbReference type="OrthoDB" id="384378at2"/>
<dbReference type="PANTHER" id="PTHR39569">
    <property type="entry name" value="INORGANIC TRIPHOSPHATASE"/>
    <property type="match status" value="1"/>
</dbReference>
<accession>A0A1Y0IMK4</accession>
<organism evidence="2 3">
    <name type="scientific">Tumebacillus avium</name>
    <dbReference type="NCBI Taxonomy" id="1903704"/>
    <lineage>
        <taxon>Bacteria</taxon>
        <taxon>Bacillati</taxon>
        <taxon>Bacillota</taxon>
        <taxon>Bacilli</taxon>
        <taxon>Bacillales</taxon>
        <taxon>Alicyclobacillaceae</taxon>
        <taxon>Tumebacillus</taxon>
    </lineage>
</organism>
<evidence type="ECO:0000313" key="3">
    <source>
        <dbReference type="Proteomes" id="UP000195437"/>
    </source>
</evidence>
<dbReference type="InterPro" id="IPR033469">
    <property type="entry name" value="CYTH-like_dom_sf"/>
</dbReference>
<evidence type="ECO:0000259" key="1">
    <source>
        <dbReference type="PROSITE" id="PS51707"/>
    </source>
</evidence>
<dbReference type="GO" id="GO:0046872">
    <property type="term" value="F:metal ion binding"/>
    <property type="evidence" value="ECO:0007669"/>
    <property type="project" value="TreeGrafter"/>
</dbReference>
<protein>
    <recommendedName>
        <fullName evidence="1">CYTH domain-containing protein</fullName>
    </recommendedName>
</protein>
<dbReference type="KEGG" id="tum:CBW65_12495"/>
<dbReference type="RefSeq" id="WP_087457121.1">
    <property type="nucleotide sequence ID" value="NZ_CP021434.1"/>
</dbReference>
<dbReference type="Pfam" id="PF01928">
    <property type="entry name" value="CYTH"/>
    <property type="match status" value="1"/>
</dbReference>
<sequence>MAIETEVKFRTTAASWQEIKDDFERTYQLDHIEEQTNQYYNTKNGDLDRLRIGLRLRLVKGRSIVNIKRDTKESHKREEIEEEYAGTLERLPQDSLILQNLLNEVGCAYEDIVPHVRMTTKRYVYLIEEPTVKIEVCFDDVLISGNGQDHPLYEIEFELVSGDEARLLELTAAFRAKHGSRVEQSAVSKLAYALQLVQK</sequence>
<keyword evidence="3" id="KW-1185">Reference proteome</keyword>
<evidence type="ECO:0000313" key="2">
    <source>
        <dbReference type="EMBL" id="ARU61751.1"/>
    </source>
</evidence>
<dbReference type="InterPro" id="IPR023577">
    <property type="entry name" value="CYTH_domain"/>
</dbReference>
<name>A0A1Y0IMK4_9BACL</name>
<dbReference type="PROSITE" id="PS51707">
    <property type="entry name" value="CYTH"/>
    <property type="match status" value="1"/>
</dbReference>
<gene>
    <name evidence="2" type="ORF">CBW65_12495</name>
</gene>
<dbReference type="InterPro" id="IPR039013">
    <property type="entry name" value="YgiF"/>
</dbReference>
<dbReference type="SMART" id="SM01118">
    <property type="entry name" value="CYTH"/>
    <property type="match status" value="1"/>
</dbReference>
<reference evidence="3" key="1">
    <citation type="submission" date="2017-05" db="EMBL/GenBank/DDBJ databases">
        <authorList>
            <person name="Sung H."/>
        </authorList>
    </citation>
    <scope>NUCLEOTIDE SEQUENCE [LARGE SCALE GENOMIC DNA]</scope>
    <source>
        <strain evidence="3">AR23208</strain>
    </source>
</reference>
<dbReference type="GO" id="GO:0050355">
    <property type="term" value="F:inorganic triphosphate phosphatase activity"/>
    <property type="evidence" value="ECO:0007669"/>
    <property type="project" value="InterPro"/>
</dbReference>